<accession>A0AAV8GBA1</accession>
<dbReference type="GO" id="GO:0016020">
    <property type="term" value="C:membrane"/>
    <property type="evidence" value="ECO:0007669"/>
    <property type="project" value="UniProtKB-SubCell"/>
</dbReference>
<reference evidence="9" key="1">
    <citation type="submission" date="2022-08" db="EMBL/GenBank/DDBJ databases">
        <authorList>
            <person name="Marques A."/>
        </authorList>
    </citation>
    <scope>NUCLEOTIDE SEQUENCE</scope>
    <source>
        <strain evidence="9">RhyPub2mFocal</strain>
        <tissue evidence="9">Leaves</tissue>
    </source>
</reference>
<proteinExistence type="predicted"/>
<feature type="transmembrane region" description="Helical" evidence="7">
    <location>
        <begin position="174"/>
        <end position="192"/>
    </location>
</feature>
<feature type="transmembrane region" description="Helical" evidence="7">
    <location>
        <begin position="84"/>
        <end position="102"/>
    </location>
</feature>
<dbReference type="PROSITE" id="PS00216">
    <property type="entry name" value="SUGAR_TRANSPORT_1"/>
    <property type="match status" value="1"/>
</dbReference>
<dbReference type="SUPFAM" id="SSF103473">
    <property type="entry name" value="MFS general substrate transporter"/>
    <property type="match status" value="1"/>
</dbReference>
<dbReference type="GO" id="GO:0022857">
    <property type="term" value="F:transmembrane transporter activity"/>
    <property type="evidence" value="ECO:0007669"/>
    <property type="project" value="InterPro"/>
</dbReference>
<keyword evidence="4 7" id="KW-1133">Transmembrane helix</keyword>
<evidence type="ECO:0000256" key="7">
    <source>
        <dbReference type="SAM" id="Phobius"/>
    </source>
</evidence>
<dbReference type="InterPro" id="IPR011701">
    <property type="entry name" value="MFS"/>
</dbReference>
<evidence type="ECO:0000256" key="3">
    <source>
        <dbReference type="ARBA" id="ARBA00022692"/>
    </source>
</evidence>
<feature type="transmembrane region" description="Helical" evidence="7">
    <location>
        <begin position="108"/>
        <end position="134"/>
    </location>
</feature>
<evidence type="ECO:0000256" key="5">
    <source>
        <dbReference type="ARBA" id="ARBA00023136"/>
    </source>
</evidence>
<feature type="transmembrane region" description="Helical" evidence="7">
    <location>
        <begin position="288"/>
        <end position="309"/>
    </location>
</feature>
<evidence type="ECO:0000313" key="9">
    <source>
        <dbReference type="EMBL" id="KAJ4802970.1"/>
    </source>
</evidence>
<dbReference type="PROSITE" id="PS50850">
    <property type="entry name" value="MFS"/>
    <property type="match status" value="1"/>
</dbReference>
<evidence type="ECO:0000256" key="2">
    <source>
        <dbReference type="ARBA" id="ARBA00022448"/>
    </source>
</evidence>
<evidence type="ECO:0000256" key="6">
    <source>
        <dbReference type="SAM" id="MobiDB-lite"/>
    </source>
</evidence>
<dbReference type="Pfam" id="PF07690">
    <property type="entry name" value="MFS_1"/>
    <property type="match status" value="1"/>
</dbReference>
<feature type="transmembrane region" description="Helical" evidence="7">
    <location>
        <begin position="12"/>
        <end position="29"/>
    </location>
</feature>
<evidence type="ECO:0000313" key="10">
    <source>
        <dbReference type="Proteomes" id="UP001140206"/>
    </source>
</evidence>
<keyword evidence="5 7" id="KW-0472">Membrane</keyword>
<feature type="transmembrane region" description="Helical" evidence="7">
    <location>
        <begin position="146"/>
        <end position="168"/>
    </location>
</feature>
<evidence type="ECO:0000256" key="4">
    <source>
        <dbReference type="ARBA" id="ARBA00022989"/>
    </source>
</evidence>
<dbReference type="InterPro" id="IPR020846">
    <property type="entry name" value="MFS_dom"/>
</dbReference>
<keyword evidence="2" id="KW-0813">Transport</keyword>
<feature type="transmembrane region" description="Helical" evidence="7">
    <location>
        <begin position="411"/>
        <end position="431"/>
    </location>
</feature>
<dbReference type="PANTHER" id="PTHR23504:SF1">
    <property type="entry name" value="GH21943P-RELATED"/>
    <property type="match status" value="1"/>
</dbReference>
<protein>
    <submittedName>
        <fullName evidence="9">Major facilitator superfamily protein</fullName>
    </submittedName>
</protein>
<feature type="transmembrane region" description="Helical" evidence="7">
    <location>
        <begin position="373"/>
        <end position="399"/>
    </location>
</feature>
<feature type="region of interest" description="Disordered" evidence="6">
    <location>
        <begin position="441"/>
        <end position="465"/>
    </location>
</feature>
<dbReference type="Proteomes" id="UP001140206">
    <property type="component" value="Chromosome 1"/>
</dbReference>
<organism evidence="9 10">
    <name type="scientific">Rhynchospora pubera</name>
    <dbReference type="NCBI Taxonomy" id="906938"/>
    <lineage>
        <taxon>Eukaryota</taxon>
        <taxon>Viridiplantae</taxon>
        <taxon>Streptophyta</taxon>
        <taxon>Embryophyta</taxon>
        <taxon>Tracheophyta</taxon>
        <taxon>Spermatophyta</taxon>
        <taxon>Magnoliopsida</taxon>
        <taxon>Liliopsida</taxon>
        <taxon>Poales</taxon>
        <taxon>Cyperaceae</taxon>
        <taxon>Cyperoideae</taxon>
        <taxon>Rhynchosporeae</taxon>
        <taxon>Rhynchospora</taxon>
    </lineage>
</organism>
<gene>
    <name evidence="9" type="ORF">LUZ62_015536</name>
</gene>
<name>A0AAV8GBA1_9POAL</name>
<evidence type="ECO:0000259" key="8">
    <source>
        <dbReference type="PROSITE" id="PS50850"/>
    </source>
</evidence>
<dbReference type="Gene3D" id="1.20.1250.20">
    <property type="entry name" value="MFS general substrate transporter like domains"/>
    <property type="match status" value="1"/>
</dbReference>
<feature type="transmembrane region" description="Helical" evidence="7">
    <location>
        <begin position="49"/>
        <end position="72"/>
    </location>
</feature>
<sequence>MQGKMKELGELVHLFVSAFLFHFAAYMIIPATTDITMEALCPGQDACSLAIYLTGFQQAATGFGAIIVTPLVGNLSDKYGRKTLLMLPTTITVLPLAILAYNQTREFIYAYYAVKMVAGMFADGCMQCLSLAYVADRVCERRRASAFAMLLGVSTAGFVCGTLLARLLPVSSTFQVATVAAMATATYVRLFLEESNPCLARDDEEINKPLCSTSSSSSSDGESLPRLTVLRKRPSLSEMINLLTSSSTLSRAAVIVFFHSLGENGLHTALLYYLKARFHFSKDQFADLLLIIGIVGTFSQLTLMPFLAPKIDEEKLLTVGLLASCAHVFLYSIAWSYWVPYLAASFVMLSIFVNSCIRSIVSKKVGSTEQGMAQGCITGVSSCASVICPLIFTPLTAWFLSDNAPFNFKGFSIMCAGFATLTALVASVTILTGELTAYEGSTPADEEQNSGPILFSPRNRDDEIK</sequence>
<comment type="subcellular location">
    <subcellularLocation>
        <location evidence="1">Membrane</location>
        <topology evidence="1">Multi-pass membrane protein</topology>
    </subcellularLocation>
</comment>
<dbReference type="PANTHER" id="PTHR23504">
    <property type="entry name" value="MAJOR FACILITATOR SUPERFAMILY DOMAIN-CONTAINING PROTEIN 10"/>
    <property type="match status" value="1"/>
</dbReference>
<keyword evidence="10" id="KW-1185">Reference proteome</keyword>
<comment type="caution">
    <text evidence="9">The sequence shown here is derived from an EMBL/GenBank/DDBJ whole genome shotgun (WGS) entry which is preliminary data.</text>
</comment>
<dbReference type="CDD" id="cd17330">
    <property type="entry name" value="MFS_SLC46_TetA_like"/>
    <property type="match status" value="1"/>
</dbReference>
<keyword evidence="3 7" id="KW-0812">Transmembrane</keyword>
<feature type="domain" description="Major facilitator superfamily (MFS) profile" evidence="8">
    <location>
        <begin position="10"/>
        <end position="434"/>
    </location>
</feature>
<dbReference type="EMBL" id="JAMFTS010000001">
    <property type="protein sequence ID" value="KAJ4802970.1"/>
    <property type="molecule type" value="Genomic_DNA"/>
</dbReference>
<feature type="transmembrane region" description="Helical" evidence="7">
    <location>
        <begin position="341"/>
        <end position="361"/>
    </location>
</feature>
<evidence type="ECO:0000256" key="1">
    <source>
        <dbReference type="ARBA" id="ARBA00004141"/>
    </source>
</evidence>
<dbReference type="InterPro" id="IPR005829">
    <property type="entry name" value="Sugar_transporter_CS"/>
</dbReference>
<dbReference type="AlphaFoldDB" id="A0AAV8GBA1"/>
<dbReference type="InterPro" id="IPR036259">
    <property type="entry name" value="MFS_trans_sf"/>
</dbReference>